<evidence type="ECO:0000313" key="5">
    <source>
        <dbReference type="Proteomes" id="UP000249499"/>
    </source>
</evidence>
<reference evidence="5" key="2">
    <citation type="journal article" date="2023" name="MicrobiologyOpen">
        <title>Genomics of the tumorigenes clade of the family Rhizobiaceae and description of Rhizobium rhododendri sp. nov.</title>
        <authorList>
            <person name="Kuzmanovic N."/>
            <person name="diCenzo G.C."/>
            <person name="Bunk B."/>
            <person name="Sproeer C."/>
            <person name="Fruehling A."/>
            <person name="Neumann-Schaal M."/>
            <person name="Overmann J."/>
            <person name="Smalla K."/>
        </authorList>
    </citation>
    <scope>NUCLEOTIDE SEQUENCE [LARGE SCALE GENOMIC DNA]</scope>
    <source>
        <strain evidence="5">1078</strain>
    </source>
</reference>
<feature type="domain" description="Lnb N-terminal periplasmic" evidence="3">
    <location>
        <begin position="125"/>
        <end position="280"/>
    </location>
</feature>
<gene>
    <name evidence="4" type="ORF">PR017_05825</name>
</gene>
<dbReference type="Proteomes" id="UP000249499">
    <property type="component" value="Chromosome"/>
</dbReference>
<keyword evidence="5" id="KW-1185">Reference proteome</keyword>
<evidence type="ECO:0000256" key="1">
    <source>
        <dbReference type="SAM" id="MobiDB-lite"/>
    </source>
</evidence>
<dbReference type="AlphaFoldDB" id="A0AAF1KVM5"/>
<keyword evidence="2" id="KW-0812">Transmembrane</keyword>
<evidence type="ECO:0000256" key="2">
    <source>
        <dbReference type="SAM" id="Phobius"/>
    </source>
</evidence>
<keyword evidence="2" id="KW-0472">Membrane</keyword>
<feature type="region of interest" description="Disordered" evidence="1">
    <location>
        <begin position="317"/>
        <end position="339"/>
    </location>
</feature>
<evidence type="ECO:0000313" key="4">
    <source>
        <dbReference type="EMBL" id="WFR96641.1"/>
    </source>
</evidence>
<sequence length="339" mass="37437">MKTIGRALLLFGLTLLVVAVTAWVSLALWYRLPLPEVWRAVCAGIFALGGLATVVGLFVRRRASCLASFAVASVLVIAWWTTIMPPSTADWAPDVARQVTGRIEGNQLMLTDVRAFEWRSDTDFTPHWETRSYDLGTVRTVDLFMSYWSGPLMAHMIVSFGFADGRQLAWSIEVRRRKGGAFSPVADLFKSNPLVIIAADERDVVGVRSNVRGEDVQLYRMNIPPAGARALLLAYVADANALAEKPKFYNSLTTNCTTAVIKMVRAVGDALPFDWRLIVNGYVPDYAYDQKALDTRLPLEELKRLSHIDEKAKADGLSPGFSAHIREGVPAPLSPDQTP</sequence>
<evidence type="ECO:0000259" key="3">
    <source>
        <dbReference type="Pfam" id="PF13387"/>
    </source>
</evidence>
<feature type="transmembrane region" description="Helical" evidence="2">
    <location>
        <begin position="66"/>
        <end position="83"/>
    </location>
</feature>
<protein>
    <submittedName>
        <fullName evidence="4">DUF4105 domain-containing protein</fullName>
    </submittedName>
</protein>
<accession>A0AAF1KVM5</accession>
<dbReference type="InterPro" id="IPR025178">
    <property type="entry name" value="Lnb_N"/>
</dbReference>
<dbReference type="KEGG" id="rtu:PR017_05825"/>
<dbReference type="EMBL" id="CP117255">
    <property type="protein sequence ID" value="WFR96641.1"/>
    <property type="molecule type" value="Genomic_DNA"/>
</dbReference>
<proteinExistence type="predicted"/>
<organism evidence="4 5">
    <name type="scientific">Rhizobium tumorigenes</name>
    <dbReference type="NCBI Taxonomy" id="2041385"/>
    <lineage>
        <taxon>Bacteria</taxon>
        <taxon>Pseudomonadati</taxon>
        <taxon>Pseudomonadota</taxon>
        <taxon>Alphaproteobacteria</taxon>
        <taxon>Hyphomicrobiales</taxon>
        <taxon>Rhizobiaceae</taxon>
        <taxon>Rhizobium/Agrobacterium group</taxon>
        <taxon>Rhizobium</taxon>
    </lineage>
</organism>
<keyword evidence="2" id="KW-1133">Transmembrane helix</keyword>
<name>A0AAF1KVM5_9HYPH</name>
<dbReference type="Pfam" id="PF13387">
    <property type="entry name" value="Lnb_N"/>
    <property type="match status" value="1"/>
</dbReference>
<feature type="transmembrane region" description="Helical" evidence="2">
    <location>
        <begin position="37"/>
        <end position="59"/>
    </location>
</feature>
<reference evidence="4 5" key="1">
    <citation type="journal article" date="2018" name="Sci. Rep.">
        <title>Rhizobium tumorigenes sp. nov., a novel plant tumorigenic bacterium isolated from cane gall tumors on thornless blackberry.</title>
        <authorList>
            <person name="Kuzmanovi N."/>
            <person name="Smalla K."/>
            <person name="Gronow S."/>
            <person name="PuBawska J."/>
        </authorList>
    </citation>
    <scope>NUCLEOTIDE SEQUENCE [LARGE SCALE GENOMIC DNA]</scope>
    <source>
        <strain evidence="4 5">1078</strain>
    </source>
</reference>
<dbReference type="RefSeq" id="WP_111220712.1">
    <property type="nucleotide sequence ID" value="NZ_CP117255.1"/>
</dbReference>